<comment type="caution">
    <text evidence="3">The sequence shown here is derived from an EMBL/GenBank/DDBJ whole genome shotgun (WGS) entry which is preliminary data.</text>
</comment>
<dbReference type="InterPro" id="IPR036378">
    <property type="entry name" value="FAS1_dom_sf"/>
</dbReference>
<organism evidence="3 4">
    <name type="scientific">Sphaerotilus montanus</name>
    <dbReference type="NCBI Taxonomy" id="522889"/>
    <lineage>
        <taxon>Bacteria</taxon>
        <taxon>Pseudomonadati</taxon>
        <taxon>Pseudomonadota</taxon>
        <taxon>Betaproteobacteria</taxon>
        <taxon>Burkholderiales</taxon>
        <taxon>Sphaerotilaceae</taxon>
        <taxon>Sphaerotilus</taxon>
    </lineage>
</organism>
<dbReference type="SUPFAM" id="SSF82153">
    <property type="entry name" value="FAS1 domain"/>
    <property type="match status" value="1"/>
</dbReference>
<dbReference type="Proteomes" id="UP000518288">
    <property type="component" value="Unassembled WGS sequence"/>
</dbReference>
<keyword evidence="1" id="KW-0732">Signal</keyword>
<proteinExistence type="predicted"/>
<dbReference type="Pfam" id="PF02469">
    <property type="entry name" value="Fasciclin"/>
    <property type="match status" value="1"/>
</dbReference>
<evidence type="ECO:0000313" key="3">
    <source>
        <dbReference type="EMBL" id="NYG32107.1"/>
    </source>
</evidence>
<sequence>MKKTLIALALTFGSATAALAADIVETAVQAGSFKTLVAAVQAAGLVDTLKGPGPFTVFAPTDAAFAKVPKEALDALLKDKAALTKVLTYHVVSGKVMAADVKAGKVRTVQGQELTLGTTSGVTVDSARVTAADVVASNGVIHVIDTVVMPR</sequence>
<dbReference type="AlphaFoldDB" id="A0A7Y9QVC2"/>
<evidence type="ECO:0000313" key="4">
    <source>
        <dbReference type="Proteomes" id="UP000518288"/>
    </source>
</evidence>
<keyword evidence="4" id="KW-1185">Reference proteome</keyword>
<protein>
    <submittedName>
        <fullName evidence="3">Putative surface protein with fasciclin (FAS1) repeats</fullName>
    </submittedName>
</protein>
<dbReference type="InterPro" id="IPR000782">
    <property type="entry name" value="FAS1_domain"/>
</dbReference>
<accession>A0A7Y9QVC2</accession>
<dbReference type="Gene3D" id="2.30.180.10">
    <property type="entry name" value="FAS1 domain"/>
    <property type="match status" value="1"/>
</dbReference>
<reference evidence="3 4" key="1">
    <citation type="submission" date="2020-07" db="EMBL/GenBank/DDBJ databases">
        <title>Genomic Encyclopedia of Archaeal and Bacterial Type Strains, Phase II (KMG-II): from individual species to whole genera.</title>
        <authorList>
            <person name="Goeker M."/>
        </authorList>
    </citation>
    <scope>NUCLEOTIDE SEQUENCE [LARGE SCALE GENOMIC DNA]</scope>
    <source>
        <strain evidence="3 4">DSM 21226</strain>
    </source>
</reference>
<dbReference type="SMART" id="SM00554">
    <property type="entry name" value="FAS1"/>
    <property type="match status" value="1"/>
</dbReference>
<feature type="chain" id="PRO_5031170420" evidence="1">
    <location>
        <begin position="21"/>
        <end position="151"/>
    </location>
</feature>
<evidence type="ECO:0000256" key="1">
    <source>
        <dbReference type="SAM" id="SignalP"/>
    </source>
</evidence>
<dbReference type="InterPro" id="IPR050904">
    <property type="entry name" value="Adhesion/Biosynth-related"/>
</dbReference>
<feature type="signal peptide" evidence="1">
    <location>
        <begin position="1"/>
        <end position="20"/>
    </location>
</feature>
<dbReference type="RefSeq" id="WP_179633030.1">
    <property type="nucleotide sequence ID" value="NZ_JACCFH010000001.1"/>
</dbReference>
<dbReference type="EMBL" id="JACCFH010000001">
    <property type="protein sequence ID" value="NYG32107.1"/>
    <property type="molecule type" value="Genomic_DNA"/>
</dbReference>
<gene>
    <name evidence="3" type="ORF">BDD16_001093</name>
</gene>
<name>A0A7Y9QVC2_9BURK</name>
<dbReference type="PANTHER" id="PTHR10900">
    <property type="entry name" value="PERIOSTIN-RELATED"/>
    <property type="match status" value="1"/>
</dbReference>
<feature type="domain" description="FAS1" evidence="2">
    <location>
        <begin position="20"/>
        <end position="148"/>
    </location>
</feature>
<evidence type="ECO:0000259" key="2">
    <source>
        <dbReference type="PROSITE" id="PS50213"/>
    </source>
</evidence>
<dbReference type="FunFam" id="2.30.180.10:FF:000019">
    <property type="entry name" value="Cell surface lipoprotein"/>
    <property type="match status" value="1"/>
</dbReference>
<dbReference type="PROSITE" id="PS50213">
    <property type="entry name" value="FAS1"/>
    <property type="match status" value="1"/>
</dbReference>